<evidence type="ECO:0000313" key="3">
    <source>
        <dbReference type="Proteomes" id="UP000054691"/>
    </source>
</evidence>
<dbReference type="Gene3D" id="1.20.1290.10">
    <property type="entry name" value="AhpD-like"/>
    <property type="match status" value="1"/>
</dbReference>
<dbReference type="Proteomes" id="UP000054691">
    <property type="component" value="Unassembled WGS sequence"/>
</dbReference>
<evidence type="ECO:0000313" key="4">
    <source>
        <dbReference type="Proteomes" id="UP000254476"/>
    </source>
</evidence>
<organism evidence="2 4">
    <name type="scientific">Legionella gratiana</name>
    <dbReference type="NCBI Taxonomy" id="45066"/>
    <lineage>
        <taxon>Bacteria</taxon>
        <taxon>Pseudomonadati</taxon>
        <taxon>Pseudomonadota</taxon>
        <taxon>Gammaproteobacteria</taxon>
        <taxon>Legionellales</taxon>
        <taxon>Legionellaceae</taxon>
        <taxon>Legionella</taxon>
    </lineage>
</organism>
<sequence>MTLIQLSDCGSSPFERLLGHAPKILADWSQLESSFFQSSTFSPDFLEQVRRALAFNNQCQYCMAKAGPPDQNLEDNRLIEALRFANKFAISNLVDEKEIARLKSYFSEAEIVELIAFCSFISASQRIGAVLGLKEASYYNNQNSI</sequence>
<dbReference type="RefSeq" id="WP_058500089.1">
    <property type="nucleotide sequence ID" value="NZ_CAAAHW010000001.1"/>
</dbReference>
<dbReference type="EMBL" id="LNYE01000029">
    <property type="protein sequence ID" value="KTD06337.1"/>
    <property type="molecule type" value="Genomic_DNA"/>
</dbReference>
<dbReference type="AlphaFoldDB" id="A0A378J919"/>
<evidence type="ECO:0008006" key="5">
    <source>
        <dbReference type="Google" id="ProtNLM"/>
    </source>
</evidence>
<accession>A0A378J919</accession>
<evidence type="ECO:0000313" key="2">
    <source>
        <dbReference type="EMBL" id="STX43461.1"/>
    </source>
</evidence>
<dbReference type="Proteomes" id="UP000254476">
    <property type="component" value="Unassembled WGS sequence"/>
</dbReference>
<protein>
    <recommendedName>
        <fullName evidence="5">Carboxymuconolactone decarboxylase</fullName>
    </recommendedName>
</protein>
<dbReference type="OrthoDB" id="1257571at2"/>
<reference evidence="1 3" key="1">
    <citation type="submission" date="2015-11" db="EMBL/GenBank/DDBJ databases">
        <title>Genomic analysis of 38 Legionella species identifies large and diverse effector repertoires.</title>
        <authorList>
            <person name="Burstein D."/>
            <person name="Amaro F."/>
            <person name="Zusman T."/>
            <person name="Lifshitz Z."/>
            <person name="Cohen O."/>
            <person name="Gilbert J.A."/>
            <person name="Pupko T."/>
            <person name="Shuman H.A."/>
            <person name="Segal G."/>
        </authorList>
    </citation>
    <scope>NUCLEOTIDE SEQUENCE [LARGE SCALE GENOMIC DNA]</scope>
    <source>
        <strain evidence="1 3">Lyon 8420412</strain>
    </source>
</reference>
<evidence type="ECO:0000313" key="1">
    <source>
        <dbReference type="EMBL" id="KTD06337.1"/>
    </source>
</evidence>
<proteinExistence type="predicted"/>
<dbReference type="EMBL" id="UGOB01000001">
    <property type="protein sequence ID" value="STX43461.1"/>
    <property type="molecule type" value="Genomic_DNA"/>
</dbReference>
<dbReference type="InterPro" id="IPR029032">
    <property type="entry name" value="AhpD-like"/>
</dbReference>
<name>A0A378J919_9GAMM</name>
<dbReference type="STRING" id="45066.Lgra_3114"/>
<keyword evidence="3" id="KW-1185">Reference proteome</keyword>
<dbReference type="SUPFAM" id="SSF69118">
    <property type="entry name" value="AhpD-like"/>
    <property type="match status" value="1"/>
</dbReference>
<reference evidence="2 4" key="2">
    <citation type="submission" date="2018-06" db="EMBL/GenBank/DDBJ databases">
        <authorList>
            <consortium name="Pathogen Informatics"/>
            <person name="Doyle S."/>
        </authorList>
    </citation>
    <scope>NUCLEOTIDE SEQUENCE [LARGE SCALE GENOMIC DNA]</scope>
    <source>
        <strain evidence="2 4">NCTC12388</strain>
    </source>
</reference>
<gene>
    <name evidence="1" type="ORF">Lgra_3114</name>
    <name evidence="2" type="ORF">NCTC12388_01079</name>
</gene>